<gene>
    <name evidence="1" type="ORF">Goshw_013414</name>
</gene>
<name>A0A7J9N8D7_GOSSC</name>
<dbReference type="AlphaFoldDB" id="A0A7J9N8D7"/>
<accession>A0A7J9N8D7</accession>
<dbReference type="OrthoDB" id="975181at2759"/>
<evidence type="ECO:0000313" key="2">
    <source>
        <dbReference type="Proteomes" id="UP000593576"/>
    </source>
</evidence>
<protein>
    <submittedName>
        <fullName evidence="1">Uncharacterized protein</fullName>
    </submittedName>
</protein>
<dbReference type="EMBL" id="JABFAF010275139">
    <property type="protein sequence ID" value="MBA0879397.1"/>
    <property type="molecule type" value="Genomic_DNA"/>
</dbReference>
<organism evidence="1 2">
    <name type="scientific">Gossypium schwendimanii</name>
    <name type="common">Cotton</name>
    <dbReference type="NCBI Taxonomy" id="34291"/>
    <lineage>
        <taxon>Eukaryota</taxon>
        <taxon>Viridiplantae</taxon>
        <taxon>Streptophyta</taxon>
        <taxon>Embryophyta</taxon>
        <taxon>Tracheophyta</taxon>
        <taxon>Spermatophyta</taxon>
        <taxon>Magnoliopsida</taxon>
        <taxon>eudicotyledons</taxon>
        <taxon>Gunneridae</taxon>
        <taxon>Pentapetalae</taxon>
        <taxon>rosids</taxon>
        <taxon>malvids</taxon>
        <taxon>Malvales</taxon>
        <taxon>Malvaceae</taxon>
        <taxon>Malvoideae</taxon>
        <taxon>Gossypium</taxon>
    </lineage>
</organism>
<dbReference type="Proteomes" id="UP000593576">
    <property type="component" value="Unassembled WGS sequence"/>
</dbReference>
<reference evidence="1 2" key="1">
    <citation type="journal article" date="2019" name="Genome Biol. Evol.">
        <title>Insights into the evolution of the New World diploid cottons (Gossypium, subgenus Houzingenia) based on genome sequencing.</title>
        <authorList>
            <person name="Grover C.E."/>
            <person name="Arick M.A. 2nd"/>
            <person name="Thrash A."/>
            <person name="Conover J.L."/>
            <person name="Sanders W.S."/>
            <person name="Peterson D.G."/>
            <person name="Frelichowski J.E."/>
            <person name="Scheffler J.A."/>
            <person name="Scheffler B.E."/>
            <person name="Wendel J.F."/>
        </authorList>
    </citation>
    <scope>NUCLEOTIDE SEQUENCE [LARGE SCALE GENOMIC DNA]</scope>
    <source>
        <strain evidence="1">1</strain>
        <tissue evidence="1">Leaf</tissue>
    </source>
</reference>
<keyword evidence="2" id="KW-1185">Reference proteome</keyword>
<sequence length="107" mass="12465">MHTRVVNIARWEPLFRDWVKINFNAAFDKNIFRLGSRFVAKNARRRVVASSSTIHEMLGIFEGFFSCMSEDRRTSLQTIASKSMSKGKKFYLRGTVPRYAVKILEDE</sequence>
<comment type="caution">
    <text evidence="1">The sequence shown here is derived from an EMBL/GenBank/DDBJ whole genome shotgun (WGS) entry which is preliminary data.</text>
</comment>
<proteinExistence type="predicted"/>
<evidence type="ECO:0000313" key="1">
    <source>
        <dbReference type="EMBL" id="MBA0879397.1"/>
    </source>
</evidence>